<dbReference type="SUPFAM" id="SSF57850">
    <property type="entry name" value="RING/U-box"/>
    <property type="match status" value="1"/>
</dbReference>
<dbReference type="EMBL" id="BQKI01000002">
    <property type="protein sequence ID" value="GJM88034.1"/>
    <property type="molecule type" value="Genomic_DNA"/>
</dbReference>
<organism evidence="2 3">
    <name type="scientific">Eleusine coracana subsp. coracana</name>
    <dbReference type="NCBI Taxonomy" id="191504"/>
    <lineage>
        <taxon>Eukaryota</taxon>
        <taxon>Viridiplantae</taxon>
        <taxon>Streptophyta</taxon>
        <taxon>Embryophyta</taxon>
        <taxon>Tracheophyta</taxon>
        <taxon>Spermatophyta</taxon>
        <taxon>Magnoliopsida</taxon>
        <taxon>Liliopsida</taxon>
        <taxon>Poales</taxon>
        <taxon>Poaceae</taxon>
        <taxon>PACMAD clade</taxon>
        <taxon>Chloridoideae</taxon>
        <taxon>Cynodonteae</taxon>
        <taxon>Eleusininae</taxon>
        <taxon>Eleusine</taxon>
    </lineage>
</organism>
<accession>A0AAV5BNP7</accession>
<dbReference type="Gene3D" id="3.30.40.10">
    <property type="entry name" value="Zinc/RING finger domain, C3HC4 (zinc finger)"/>
    <property type="match status" value="1"/>
</dbReference>
<evidence type="ECO:0000259" key="1">
    <source>
        <dbReference type="Pfam" id="PF17123"/>
    </source>
</evidence>
<keyword evidence="3" id="KW-1185">Reference proteome</keyword>
<sequence length="155" mass="16953">MDPRRLVLYPPIHDVINRWGDLVYRVQLRGRAPTFNLGDELPWEEAHRRVRELLLMGLDDGRFQASEFCPPGTGGGGSQRRAGFHAGVDDGHGFDEEQSFGGIPALGEAIVDLPETGVKEGECGVCLEDFKTGNKLRMMPCSHSFHETASSTGSG</sequence>
<feature type="domain" description="RING-type" evidence="1">
    <location>
        <begin position="122"/>
        <end position="147"/>
    </location>
</feature>
<dbReference type="Proteomes" id="UP001054889">
    <property type="component" value="Unassembled WGS sequence"/>
</dbReference>
<reference evidence="2" key="2">
    <citation type="submission" date="2021-12" db="EMBL/GenBank/DDBJ databases">
        <title>Resequencing data analysis of finger millet.</title>
        <authorList>
            <person name="Hatakeyama M."/>
            <person name="Aluri S."/>
            <person name="Balachadran M.T."/>
            <person name="Sivarajan S.R."/>
            <person name="Poveda L."/>
            <person name="Shimizu-Inatsugi R."/>
            <person name="Schlapbach R."/>
            <person name="Sreeman S.M."/>
            <person name="Shimizu K.K."/>
        </authorList>
    </citation>
    <scope>NUCLEOTIDE SEQUENCE</scope>
</reference>
<dbReference type="Pfam" id="PF17123">
    <property type="entry name" value="zf-RING_11"/>
    <property type="match status" value="1"/>
</dbReference>
<dbReference type="AlphaFoldDB" id="A0AAV5BNP7"/>
<gene>
    <name evidence="2" type="primary">ga04052</name>
    <name evidence="2" type="ORF">PR202_ga04052</name>
</gene>
<comment type="caution">
    <text evidence="2">The sequence shown here is derived from an EMBL/GenBank/DDBJ whole genome shotgun (WGS) entry which is preliminary data.</text>
</comment>
<proteinExistence type="predicted"/>
<name>A0AAV5BNP7_ELECO</name>
<dbReference type="InterPro" id="IPR013083">
    <property type="entry name" value="Znf_RING/FYVE/PHD"/>
</dbReference>
<evidence type="ECO:0000313" key="3">
    <source>
        <dbReference type="Proteomes" id="UP001054889"/>
    </source>
</evidence>
<dbReference type="InterPro" id="IPR001841">
    <property type="entry name" value="Znf_RING"/>
</dbReference>
<evidence type="ECO:0000313" key="2">
    <source>
        <dbReference type="EMBL" id="GJM88034.1"/>
    </source>
</evidence>
<protein>
    <recommendedName>
        <fullName evidence="1">RING-type domain-containing protein</fullName>
    </recommendedName>
</protein>
<reference evidence="2" key="1">
    <citation type="journal article" date="2018" name="DNA Res.">
        <title>Multiple hybrid de novo genome assembly of finger millet, an orphan allotetraploid crop.</title>
        <authorList>
            <person name="Hatakeyama M."/>
            <person name="Aluri S."/>
            <person name="Balachadran M.T."/>
            <person name="Sivarajan S.R."/>
            <person name="Patrignani A."/>
            <person name="Gruter S."/>
            <person name="Poveda L."/>
            <person name="Shimizu-Inatsugi R."/>
            <person name="Baeten J."/>
            <person name="Francoijs K.J."/>
            <person name="Nataraja K.N."/>
            <person name="Reddy Y.A.N."/>
            <person name="Phadnis S."/>
            <person name="Ravikumar R.L."/>
            <person name="Schlapbach R."/>
            <person name="Sreeman S.M."/>
            <person name="Shimizu K.K."/>
        </authorList>
    </citation>
    <scope>NUCLEOTIDE SEQUENCE</scope>
</reference>